<dbReference type="InterPro" id="IPR034122">
    <property type="entry name" value="Retropepsin-like_bacterial"/>
</dbReference>
<gene>
    <name evidence="2" type="ORF">NIG5292_00364</name>
</gene>
<keyword evidence="1" id="KW-1133">Transmembrane helix</keyword>
<dbReference type="STRING" id="282199.GCA_001049735_00364"/>
<evidence type="ECO:0000313" key="3">
    <source>
        <dbReference type="Proteomes" id="UP000048949"/>
    </source>
</evidence>
<proteinExistence type="predicted"/>
<dbReference type="GO" id="GO:0004190">
    <property type="term" value="F:aspartic-type endopeptidase activity"/>
    <property type="evidence" value="ECO:0007669"/>
    <property type="project" value="InterPro"/>
</dbReference>
<dbReference type="GO" id="GO:0006508">
    <property type="term" value="P:proteolysis"/>
    <property type="evidence" value="ECO:0007669"/>
    <property type="project" value="UniProtKB-KW"/>
</dbReference>
<accession>A0A0U1NHX6</accession>
<evidence type="ECO:0000313" key="2">
    <source>
        <dbReference type="EMBL" id="CRK74337.1"/>
    </source>
</evidence>
<dbReference type="OrthoDB" id="7595324at2"/>
<dbReference type="EMBL" id="CVQV01000002">
    <property type="protein sequence ID" value="CRK74337.1"/>
    <property type="molecule type" value="Genomic_DNA"/>
</dbReference>
<keyword evidence="2" id="KW-0378">Hydrolase</keyword>
<dbReference type="RefSeq" id="WP_048597625.1">
    <property type="nucleotide sequence ID" value="NZ_CBFHGK010000006.1"/>
</dbReference>
<dbReference type="SUPFAM" id="SSF50630">
    <property type="entry name" value="Acid proteases"/>
    <property type="match status" value="1"/>
</dbReference>
<name>A0A0U1NHX6_9RHOB</name>
<dbReference type="PROSITE" id="PS00141">
    <property type="entry name" value="ASP_PROTEASE"/>
    <property type="match status" value="1"/>
</dbReference>
<dbReference type="CDD" id="cd05483">
    <property type="entry name" value="retropepsin_like_bacteria"/>
    <property type="match status" value="1"/>
</dbReference>
<feature type="transmembrane region" description="Helical" evidence="1">
    <location>
        <begin position="38"/>
        <end position="55"/>
    </location>
</feature>
<organism evidence="2 3">
    <name type="scientific">Nereida ignava</name>
    <dbReference type="NCBI Taxonomy" id="282199"/>
    <lineage>
        <taxon>Bacteria</taxon>
        <taxon>Pseudomonadati</taxon>
        <taxon>Pseudomonadota</taxon>
        <taxon>Alphaproteobacteria</taxon>
        <taxon>Rhodobacterales</taxon>
        <taxon>Roseobacteraceae</taxon>
        <taxon>Nereida</taxon>
    </lineage>
</organism>
<dbReference type="Proteomes" id="UP000048949">
    <property type="component" value="Unassembled WGS sequence"/>
</dbReference>
<dbReference type="Pfam" id="PF13975">
    <property type="entry name" value="gag-asp_proteas"/>
    <property type="match status" value="1"/>
</dbReference>
<dbReference type="Gene3D" id="2.40.70.10">
    <property type="entry name" value="Acid Proteases"/>
    <property type="match status" value="1"/>
</dbReference>
<dbReference type="NCBIfam" id="TIGR02281">
    <property type="entry name" value="clan_AA_DTGA"/>
    <property type="match status" value="1"/>
</dbReference>
<sequence length="192" mass="20418">MDGGDTAQLLYMGLLIVAIGGSYLVSQRRNLGKTLQQAAIWVLIILGAIAGVGLWEDISGTVTQAQNTNAAGQIEVPRRADGHFHLTLQVNGVGVPFLVDTGASEIVLTQDDARRVGFNTATLDYFGRANTANGTVSIAFVRLETVQLGEIIDTGVRATVNSAPMEGSLLGMSYLQRFAEVSIRGNTLILTR</sequence>
<feature type="transmembrane region" description="Helical" evidence="1">
    <location>
        <begin position="6"/>
        <end position="26"/>
    </location>
</feature>
<reference evidence="2 3" key="1">
    <citation type="submission" date="2015-04" db="EMBL/GenBank/DDBJ databases">
        <authorList>
            <person name="Syromyatnikov M.Y."/>
            <person name="Popov V.N."/>
        </authorList>
    </citation>
    <scope>NUCLEOTIDE SEQUENCE [LARGE SCALE GENOMIC DNA]</scope>
    <source>
        <strain evidence="2 3">CECT 5292</strain>
    </source>
</reference>
<dbReference type="InterPro" id="IPR021109">
    <property type="entry name" value="Peptidase_aspartic_dom_sf"/>
</dbReference>
<evidence type="ECO:0000256" key="1">
    <source>
        <dbReference type="SAM" id="Phobius"/>
    </source>
</evidence>
<keyword evidence="1" id="KW-0472">Membrane</keyword>
<keyword evidence="3" id="KW-1185">Reference proteome</keyword>
<dbReference type="InterPro" id="IPR001969">
    <property type="entry name" value="Aspartic_peptidase_AS"/>
</dbReference>
<dbReference type="AlphaFoldDB" id="A0A0U1NHX6"/>
<keyword evidence="1" id="KW-0812">Transmembrane</keyword>
<dbReference type="InterPro" id="IPR011969">
    <property type="entry name" value="Clan_AA_Asp_peptidase_C"/>
</dbReference>
<protein>
    <submittedName>
        <fullName evidence="2">Clan AA aspartic protease</fullName>
    </submittedName>
</protein>
<keyword evidence="2" id="KW-0645">Protease</keyword>